<dbReference type="PANTHER" id="PTHR11645">
    <property type="entry name" value="PYRROLINE-5-CARBOXYLATE REDUCTASE"/>
    <property type="match status" value="1"/>
</dbReference>
<sequence length="263" mass="28189">MMYGWIGLGNMAQAIIKGMLAAENYDAKTILAYNRSQEKVTRFEKEYGIVGCHSVEELLDADVIVLGVQPQQLEAVYAQIAGQLKPHQIVVSMAAGKTIAQLQQGLNHQLICRVMPNINAIVGASTTGFASAPELTNDMKQAVRAMFEAVGSVIEIPEEQFDVFSAIAGASPAFTYLYIDSLARAAVMEGMDKGTALQIAASAVLGSAEMVLQSNEHPWALVDQVCSPGGTTIQGVTSLQNNHFASTIYEAVQAVIARDRVLK</sequence>
<gene>
    <name evidence="5 10" type="primary">proC</name>
    <name evidence="10" type="ORF">AAF454_10165</name>
</gene>
<dbReference type="HAMAP" id="MF_01925">
    <property type="entry name" value="P5C_reductase"/>
    <property type="match status" value="1"/>
</dbReference>
<protein>
    <recommendedName>
        <fullName evidence="5 6">Pyrroline-5-carboxylate reductase</fullName>
        <shortName evidence="5">P5C reductase</shortName>
        <shortName evidence="5">P5CR</shortName>
        <ecNumber evidence="5 6">1.5.1.2</ecNumber>
    </recommendedName>
    <alternativeName>
        <fullName evidence="5">PCA reductase</fullName>
    </alternativeName>
</protein>
<comment type="caution">
    <text evidence="10">The sequence shown here is derived from an EMBL/GenBank/DDBJ whole genome shotgun (WGS) entry which is preliminary data.</text>
</comment>
<dbReference type="Gene3D" id="1.10.3730.10">
    <property type="entry name" value="ProC C-terminal domain-like"/>
    <property type="match status" value="1"/>
</dbReference>
<name>A0ABU9LQG5_9BACL</name>
<comment type="subcellular location">
    <subcellularLocation>
        <location evidence="5">Cytoplasm</location>
    </subcellularLocation>
</comment>
<evidence type="ECO:0000256" key="2">
    <source>
        <dbReference type="ARBA" id="ARBA00022650"/>
    </source>
</evidence>
<evidence type="ECO:0000256" key="5">
    <source>
        <dbReference type="HAMAP-Rule" id="MF_01925"/>
    </source>
</evidence>
<comment type="catalytic activity">
    <reaction evidence="5">
        <text>L-proline + NAD(+) = (S)-1-pyrroline-5-carboxylate + NADH + 2 H(+)</text>
        <dbReference type="Rhea" id="RHEA:14105"/>
        <dbReference type="ChEBI" id="CHEBI:15378"/>
        <dbReference type="ChEBI" id="CHEBI:17388"/>
        <dbReference type="ChEBI" id="CHEBI:57540"/>
        <dbReference type="ChEBI" id="CHEBI:57945"/>
        <dbReference type="ChEBI" id="CHEBI:60039"/>
        <dbReference type="EC" id="1.5.1.2"/>
    </reaction>
</comment>
<dbReference type="InterPro" id="IPR029036">
    <property type="entry name" value="P5CR_dimer"/>
</dbReference>
<dbReference type="Gene3D" id="3.40.50.720">
    <property type="entry name" value="NAD(P)-binding Rossmann-like Domain"/>
    <property type="match status" value="1"/>
</dbReference>
<evidence type="ECO:0000256" key="3">
    <source>
        <dbReference type="ARBA" id="ARBA00022857"/>
    </source>
</evidence>
<dbReference type="SUPFAM" id="SSF48179">
    <property type="entry name" value="6-phosphogluconate dehydrogenase C-terminal domain-like"/>
    <property type="match status" value="1"/>
</dbReference>
<evidence type="ECO:0000259" key="9">
    <source>
        <dbReference type="Pfam" id="PF14748"/>
    </source>
</evidence>
<dbReference type="Proteomes" id="UP001398420">
    <property type="component" value="Unassembled WGS sequence"/>
</dbReference>
<keyword evidence="3 5" id="KW-0521">NADP</keyword>
<keyword evidence="2 5" id="KW-0641">Proline biosynthesis</keyword>
<keyword evidence="5" id="KW-0963">Cytoplasm</keyword>
<reference evidence="10 11" key="1">
    <citation type="submission" date="2024-04" db="EMBL/GenBank/DDBJ databases">
        <authorList>
            <person name="Wu Y.S."/>
            <person name="Zhang L."/>
        </authorList>
    </citation>
    <scope>NUCLEOTIDE SEQUENCE [LARGE SCALE GENOMIC DNA]</scope>
    <source>
        <strain evidence="10 11">KG-01</strain>
    </source>
</reference>
<evidence type="ECO:0000256" key="7">
    <source>
        <dbReference type="RuleBase" id="RU003903"/>
    </source>
</evidence>
<evidence type="ECO:0000256" key="1">
    <source>
        <dbReference type="ARBA" id="ARBA00005525"/>
    </source>
</evidence>
<evidence type="ECO:0000256" key="6">
    <source>
        <dbReference type="NCBIfam" id="TIGR00112"/>
    </source>
</evidence>
<dbReference type="GO" id="GO:0004735">
    <property type="term" value="F:pyrroline-5-carboxylate reductase activity"/>
    <property type="evidence" value="ECO:0007669"/>
    <property type="project" value="UniProtKB-EC"/>
</dbReference>
<feature type="domain" description="Pyrroline-5-carboxylate reductase catalytic N-terminal" evidence="8">
    <location>
        <begin position="4"/>
        <end position="96"/>
    </location>
</feature>
<dbReference type="Pfam" id="PF03807">
    <property type="entry name" value="F420_oxidored"/>
    <property type="match status" value="1"/>
</dbReference>
<accession>A0ABU9LQG5</accession>
<evidence type="ECO:0000313" key="11">
    <source>
        <dbReference type="Proteomes" id="UP001398420"/>
    </source>
</evidence>
<organism evidence="10 11">
    <name type="scientific">Kurthia gibsonii</name>
    <dbReference type="NCBI Taxonomy" id="33946"/>
    <lineage>
        <taxon>Bacteria</taxon>
        <taxon>Bacillati</taxon>
        <taxon>Bacillota</taxon>
        <taxon>Bacilli</taxon>
        <taxon>Bacillales</taxon>
        <taxon>Caryophanaceae</taxon>
        <taxon>Kurthia</taxon>
    </lineage>
</organism>
<comment type="pathway">
    <text evidence="5 7">Amino-acid biosynthesis; L-proline biosynthesis; L-proline from L-glutamate 5-semialdehyde: step 1/1.</text>
</comment>
<dbReference type="Pfam" id="PF14748">
    <property type="entry name" value="P5CR_dimer"/>
    <property type="match status" value="1"/>
</dbReference>
<dbReference type="PROSITE" id="PS00521">
    <property type="entry name" value="P5CR"/>
    <property type="match status" value="1"/>
</dbReference>
<evidence type="ECO:0000259" key="8">
    <source>
        <dbReference type="Pfam" id="PF03807"/>
    </source>
</evidence>
<dbReference type="InterPro" id="IPR028939">
    <property type="entry name" value="P5C_Rdtase_cat_N"/>
</dbReference>
<dbReference type="NCBIfam" id="TIGR00112">
    <property type="entry name" value="proC"/>
    <property type="match status" value="1"/>
</dbReference>
<dbReference type="InterPro" id="IPR053790">
    <property type="entry name" value="P5CR-like_CS"/>
</dbReference>
<dbReference type="EC" id="1.5.1.2" evidence="5 6"/>
<proteinExistence type="inferred from homology"/>
<comment type="similarity">
    <text evidence="1 5 7">Belongs to the pyrroline-5-carboxylate reductase family.</text>
</comment>
<dbReference type="InterPro" id="IPR008927">
    <property type="entry name" value="6-PGluconate_DH-like_C_sf"/>
</dbReference>
<keyword evidence="11" id="KW-1185">Reference proteome</keyword>
<feature type="domain" description="Pyrroline-5-carboxylate reductase dimerisation" evidence="9">
    <location>
        <begin position="158"/>
        <end position="260"/>
    </location>
</feature>
<dbReference type="RefSeq" id="WP_087680203.1">
    <property type="nucleotide sequence ID" value="NZ_JBCEWA010000007.1"/>
</dbReference>
<dbReference type="InterPro" id="IPR036291">
    <property type="entry name" value="NAD(P)-bd_dom_sf"/>
</dbReference>
<keyword evidence="5 7" id="KW-0028">Amino-acid biosynthesis</keyword>
<dbReference type="InterPro" id="IPR000304">
    <property type="entry name" value="Pyrroline-COOH_reductase"/>
</dbReference>
<comment type="catalytic activity">
    <reaction evidence="5 7">
        <text>L-proline + NADP(+) = (S)-1-pyrroline-5-carboxylate + NADPH + 2 H(+)</text>
        <dbReference type="Rhea" id="RHEA:14109"/>
        <dbReference type="ChEBI" id="CHEBI:15378"/>
        <dbReference type="ChEBI" id="CHEBI:17388"/>
        <dbReference type="ChEBI" id="CHEBI:57783"/>
        <dbReference type="ChEBI" id="CHEBI:58349"/>
        <dbReference type="ChEBI" id="CHEBI:60039"/>
        <dbReference type="EC" id="1.5.1.2"/>
    </reaction>
</comment>
<evidence type="ECO:0000256" key="4">
    <source>
        <dbReference type="ARBA" id="ARBA00023002"/>
    </source>
</evidence>
<dbReference type="PIRSF" id="PIRSF000193">
    <property type="entry name" value="Pyrrol-5-carb_rd"/>
    <property type="match status" value="1"/>
</dbReference>
<dbReference type="SUPFAM" id="SSF51735">
    <property type="entry name" value="NAD(P)-binding Rossmann-fold domains"/>
    <property type="match status" value="1"/>
</dbReference>
<comment type="function">
    <text evidence="5">Catalyzes the reduction of 1-pyrroline-5-carboxylate (PCA) to L-proline.</text>
</comment>
<keyword evidence="4 5" id="KW-0560">Oxidoreductase</keyword>
<dbReference type="PANTHER" id="PTHR11645:SF0">
    <property type="entry name" value="PYRROLINE-5-CARBOXYLATE REDUCTASE 3"/>
    <property type="match status" value="1"/>
</dbReference>
<evidence type="ECO:0000313" key="10">
    <source>
        <dbReference type="EMBL" id="MEL5988761.1"/>
    </source>
</evidence>
<dbReference type="EMBL" id="JBCEWA010000007">
    <property type="protein sequence ID" value="MEL5988761.1"/>
    <property type="molecule type" value="Genomic_DNA"/>
</dbReference>